<keyword evidence="7 11" id="KW-0472">Membrane</keyword>
<protein>
    <recommendedName>
        <fullName evidence="9">Flagellar M-ring protein</fullName>
    </recommendedName>
</protein>
<dbReference type="GO" id="GO:0009431">
    <property type="term" value="C:bacterial-type flagellum basal body, MS ring"/>
    <property type="evidence" value="ECO:0007669"/>
    <property type="project" value="InterPro"/>
</dbReference>
<evidence type="ECO:0000256" key="2">
    <source>
        <dbReference type="ARBA" id="ARBA00004651"/>
    </source>
</evidence>
<dbReference type="PRINTS" id="PR01009">
    <property type="entry name" value="FLGMRINGFLIF"/>
</dbReference>
<gene>
    <name evidence="14" type="primary">fliF</name>
    <name evidence="14" type="ORF">GCM10011415_13600</name>
</gene>
<keyword evidence="4" id="KW-1003">Cell membrane</keyword>
<comment type="similarity">
    <text evidence="3 9">Belongs to the FliF family.</text>
</comment>
<dbReference type="InterPro" id="IPR043427">
    <property type="entry name" value="YscJ/FliF"/>
</dbReference>
<dbReference type="AlphaFoldDB" id="A0A8J2ZIB7"/>
<feature type="domain" description="Flagellar M-ring N-terminal" evidence="12">
    <location>
        <begin position="39"/>
        <end position="209"/>
    </location>
</feature>
<keyword evidence="14" id="KW-0966">Cell projection</keyword>
<evidence type="ECO:0000256" key="5">
    <source>
        <dbReference type="ARBA" id="ARBA00022692"/>
    </source>
</evidence>
<accession>A0A8J2ZIB7</accession>
<feature type="transmembrane region" description="Helical" evidence="11">
    <location>
        <begin position="430"/>
        <end position="448"/>
    </location>
</feature>
<organism evidence="14 15">
    <name type="scientific">Salipiger pallidus</name>
    <dbReference type="NCBI Taxonomy" id="1775170"/>
    <lineage>
        <taxon>Bacteria</taxon>
        <taxon>Pseudomonadati</taxon>
        <taxon>Pseudomonadota</taxon>
        <taxon>Alphaproteobacteria</taxon>
        <taxon>Rhodobacterales</taxon>
        <taxon>Roseobacteraceae</taxon>
        <taxon>Salipiger</taxon>
    </lineage>
</organism>
<evidence type="ECO:0000256" key="1">
    <source>
        <dbReference type="ARBA" id="ARBA00004117"/>
    </source>
</evidence>
<dbReference type="RefSeq" id="WP_188789470.1">
    <property type="nucleotide sequence ID" value="NZ_BMJV01000002.1"/>
</dbReference>
<feature type="region of interest" description="Disordered" evidence="10">
    <location>
        <begin position="277"/>
        <end position="302"/>
    </location>
</feature>
<dbReference type="InterPro" id="IPR000067">
    <property type="entry name" value="FlgMring_FliF"/>
</dbReference>
<dbReference type="Proteomes" id="UP000617145">
    <property type="component" value="Unassembled WGS sequence"/>
</dbReference>
<dbReference type="PIRSF" id="PIRSF004862">
    <property type="entry name" value="FliF"/>
    <property type="match status" value="1"/>
</dbReference>
<dbReference type="Gene3D" id="3.30.70.1530">
    <property type="entry name" value="Hypothetical protein rpa1041"/>
    <property type="match status" value="1"/>
</dbReference>
<dbReference type="InterPro" id="IPR045851">
    <property type="entry name" value="AMP-bd_C_sf"/>
</dbReference>
<evidence type="ECO:0000256" key="11">
    <source>
        <dbReference type="SAM" id="Phobius"/>
    </source>
</evidence>
<dbReference type="PANTHER" id="PTHR30046">
    <property type="entry name" value="FLAGELLAR M-RING PROTEIN"/>
    <property type="match status" value="1"/>
</dbReference>
<feature type="region of interest" description="Disordered" evidence="10">
    <location>
        <begin position="463"/>
        <end position="484"/>
    </location>
</feature>
<name>A0A8J2ZIB7_9RHOB</name>
<evidence type="ECO:0000256" key="4">
    <source>
        <dbReference type="ARBA" id="ARBA00022475"/>
    </source>
</evidence>
<keyword evidence="14" id="KW-0969">Cilium</keyword>
<evidence type="ECO:0000256" key="9">
    <source>
        <dbReference type="PIRNR" id="PIRNR004862"/>
    </source>
</evidence>
<evidence type="ECO:0000256" key="7">
    <source>
        <dbReference type="ARBA" id="ARBA00023136"/>
    </source>
</evidence>
<dbReference type="GO" id="GO:0071973">
    <property type="term" value="P:bacterial-type flagellum-dependent cell motility"/>
    <property type="evidence" value="ECO:0007669"/>
    <property type="project" value="InterPro"/>
</dbReference>
<dbReference type="Gene3D" id="3.30.300.30">
    <property type="match status" value="1"/>
</dbReference>
<keyword evidence="15" id="KW-1185">Reference proteome</keyword>
<feature type="domain" description="Flagellar M-ring C-terminal" evidence="13">
    <location>
        <begin position="242"/>
        <end position="404"/>
    </location>
</feature>
<evidence type="ECO:0000256" key="8">
    <source>
        <dbReference type="ARBA" id="ARBA00023143"/>
    </source>
</evidence>
<comment type="caution">
    <text evidence="14">The sequence shown here is derived from an EMBL/GenBank/DDBJ whole genome shotgun (WGS) entry which is preliminary data.</text>
</comment>
<dbReference type="EMBL" id="BMJV01000002">
    <property type="protein sequence ID" value="GGG67807.1"/>
    <property type="molecule type" value="Genomic_DNA"/>
</dbReference>
<dbReference type="Pfam" id="PF01514">
    <property type="entry name" value="YscJ_FliF"/>
    <property type="match status" value="1"/>
</dbReference>
<evidence type="ECO:0000256" key="6">
    <source>
        <dbReference type="ARBA" id="ARBA00022989"/>
    </source>
</evidence>
<evidence type="ECO:0000259" key="13">
    <source>
        <dbReference type="Pfam" id="PF08345"/>
    </source>
</evidence>
<reference evidence="14" key="2">
    <citation type="submission" date="2020-09" db="EMBL/GenBank/DDBJ databases">
        <authorList>
            <person name="Sun Q."/>
            <person name="Zhou Y."/>
        </authorList>
    </citation>
    <scope>NUCLEOTIDE SEQUENCE</scope>
    <source>
        <strain evidence="14">CGMCC 1.15762</strain>
    </source>
</reference>
<proteinExistence type="inferred from homology"/>
<dbReference type="Pfam" id="PF08345">
    <property type="entry name" value="YscJ_FliF_C"/>
    <property type="match status" value="1"/>
</dbReference>
<keyword evidence="8 9" id="KW-0975">Bacterial flagellum</keyword>
<evidence type="ECO:0000256" key="10">
    <source>
        <dbReference type="SAM" id="MobiDB-lite"/>
    </source>
</evidence>
<comment type="function">
    <text evidence="9">The M ring may be actively involved in energy transduction.</text>
</comment>
<comment type="subcellular location">
    <subcellularLocation>
        <location evidence="1 9">Bacterial flagellum basal body</location>
    </subcellularLocation>
    <subcellularLocation>
        <location evidence="2">Cell membrane</location>
        <topology evidence="2">Multi-pass membrane protein</topology>
    </subcellularLocation>
</comment>
<reference evidence="14" key="1">
    <citation type="journal article" date="2014" name="Int. J. Syst. Evol. Microbiol.">
        <title>Complete genome sequence of Corynebacterium casei LMG S-19264T (=DSM 44701T), isolated from a smear-ripened cheese.</title>
        <authorList>
            <consortium name="US DOE Joint Genome Institute (JGI-PGF)"/>
            <person name="Walter F."/>
            <person name="Albersmeier A."/>
            <person name="Kalinowski J."/>
            <person name="Ruckert C."/>
        </authorList>
    </citation>
    <scope>NUCLEOTIDE SEQUENCE</scope>
    <source>
        <strain evidence="14">CGMCC 1.15762</strain>
    </source>
</reference>
<keyword evidence="5 11" id="KW-0812">Transmembrane</keyword>
<evidence type="ECO:0000256" key="3">
    <source>
        <dbReference type="ARBA" id="ARBA00007971"/>
    </source>
</evidence>
<dbReference type="GO" id="GO:0003774">
    <property type="term" value="F:cytoskeletal motor activity"/>
    <property type="evidence" value="ECO:0007669"/>
    <property type="project" value="InterPro"/>
</dbReference>
<dbReference type="InterPro" id="IPR013556">
    <property type="entry name" value="Flag_M-ring_C"/>
</dbReference>
<evidence type="ECO:0000259" key="12">
    <source>
        <dbReference type="Pfam" id="PF01514"/>
    </source>
</evidence>
<evidence type="ECO:0000313" key="14">
    <source>
        <dbReference type="EMBL" id="GGG67807.1"/>
    </source>
</evidence>
<evidence type="ECO:0000313" key="15">
    <source>
        <dbReference type="Proteomes" id="UP000617145"/>
    </source>
</evidence>
<dbReference type="InterPro" id="IPR006182">
    <property type="entry name" value="FliF_N_dom"/>
</dbReference>
<keyword evidence="6 11" id="KW-1133">Transmembrane helix</keyword>
<dbReference type="NCBIfam" id="TIGR00206">
    <property type="entry name" value="fliF"/>
    <property type="match status" value="1"/>
</dbReference>
<keyword evidence="14" id="KW-0282">Flagellum</keyword>
<sequence>MQALIDNLKSLGQKRLIALGAVGVGLVLAVFIGMAVLAQRDYVSLYRDLSPADAGRIVEALEQAQIPARADMAGTAVSVPAEDLARARMELAGAGLPNDGTPGWEIFDSATGLGMNSFMQRVNRMRAMEGELARSIQTIDGIEAARVHLVLPEREPFSRERAQPSASVIVRGQRQIAMRQAQAIRSLVASAVPDLAPNHVTVLSASGETILAEDGEAGSDTSLQSARAQIEDRLGQRITQILSARVGAGNARVQVSVDLSTERRVIHEQTYDPAQRVVRSTETREESREDQRAASGEVGVNDNIPAALADDVPGNASNTSNSTNEVVNYEIGGTRSEIVQEPGEIQRVSVAVLVNGIYNVEGGGAVDYEERGEDELARLETLVQSAIGFDEARGDSVEVVSLRFMDYSMDVGEPVSGGVMQLMRDNLGTMLRGLFALGLVAAVLFFAVRPALNRLATPAALPGPDGAAPGGPGALAQIGSDGSSTTTNITNIQNARQAGTTERNVYQDGTVLDPLPRDEDDTIALASVQGGVQRGWINTVGTLIENEPDDAIKVVRGWLAEGSAT</sequence>
<dbReference type="GO" id="GO:0005886">
    <property type="term" value="C:plasma membrane"/>
    <property type="evidence" value="ECO:0007669"/>
    <property type="project" value="UniProtKB-SubCell"/>
</dbReference>
<feature type="compositionally biased region" description="Basic and acidic residues" evidence="10">
    <location>
        <begin position="279"/>
        <end position="292"/>
    </location>
</feature>
<feature type="transmembrane region" description="Helical" evidence="11">
    <location>
        <begin position="16"/>
        <end position="38"/>
    </location>
</feature>
<dbReference type="PANTHER" id="PTHR30046:SF0">
    <property type="entry name" value="FLAGELLAR M-RING PROTEIN"/>
    <property type="match status" value="1"/>
</dbReference>